<dbReference type="AlphaFoldDB" id="X0VEQ0"/>
<gene>
    <name evidence="1" type="ORF">S01H1_23658</name>
</gene>
<sequence>VCFFEHVGSECGHVLLWGGSRYKFYRGGLETVKTEVNHNSL</sequence>
<feature type="non-terminal residue" evidence="1">
    <location>
        <position position="1"/>
    </location>
</feature>
<evidence type="ECO:0000313" key="1">
    <source>
        <dbReference type="EMBL" id="GAF98985.1"/>
    </source>
</evidence>
<proteinExistence type="predicted"/>
<protein>
    <submittedName>
        <fullName evidence="1">Uncharacterized protein</fullName>
    </submittedName>
</protein>
<accession>X0VEQ0</accession>
<reference evidence="1" key="1">
    <citation type="journal article" date="2014" name="Front. Microbiol.">
        <title>High frequency of phylogenetically diverse reductive dehalogenase-homologous genes in deep subseafloor sedimentary metagenomes.</title>
        <authorList>
            <person name="Kawai M."/>
            <person name="Futagami T."/>
            <person name="Toyoda A."/>
            <person name="Takaki Y."/>
            <person name="Nishi S."/>
            <person name="Hori S."/>
            <person name="Arai W."/>
            <person name="Tsubouchi T."/>
            <person name="Morono Y."/>
            <person name="Uchiyama I."/>
            <person name="Ito T."/>
            <person name="Fujiyama A."/>
            <person name="Inagaki F."/>
            <person name="Takami H."/>
        </authorList>
    </citation>
    <scope>NUCLEOTIDE SEQUENCE</scope>
    <source>
        <strain evidence="1">Expedition CK06-06</strain>
    </source>
</reference>
<comment type="caution">
    <text evidence="1">The sequence shown here is derived from an EMBL/GenBank/DDBJ whole genome shotgun (WGS) entry which is preliminary data.</text>
</comment>
<organism evidence="1">
    <name type="scientific">marine sediment metagenome</name>
    <dbReference type="NCBI Taxonomy" id="412755"/>
    <lineage>
        <taxon>unclassified sequences</taxon>
        <taxon>metagenomes</taxon>
        <taxon>ecological metagenomes</taxon>
    </lineage>
</organism>
<name>X0VEQ0_9ZZZZ</name>
<dbReference type="EMBL" id="BARS01013743">
    <property type="protein sequence ID" value="GAF98985.1"/>
    <property type="molecule type" value="Genomic_DNA"/>
</dbReference>